<evidence type="ECO:0000313" key="6">
    <source>
        <dbReference type="Proteomes" id="UP000007030"/>
    </source>
</evidence>
<sequence>MSSVRTAFLQGKLRNFLPYGPEDLPALLQQPRAAPREALSRALLAYLRRIGAPEESLRQAERLAHPNSRVVVTGQQAGLLTGPSYTFYKAHTALCLARTHDREDRPVIGVFWVASQDHDTEEVASAYLLGFDERLATLTLELPPGRPVGRIPFAPFLPRVRSFLEGFGGAGSVRRAVLEALEGEWTYAEAFARVLLRFLGPRGLVVLDPMSPEIAPLFRAVYERELDDPLASSLAINAAGEALRAQGFEPALGRGRGSTNLFIETDSGERRLLRYEDGVFADGERTYTKAELRELVRDAPGRITPAAGLRPVAQDAVLPTAGFVVGPGEMGYVAQLGGVYRLHGLEMPAVIDRMHGVVLEPPTRRLLEKYDLSPWEFIEDPEGVLLRALAEHNEAARRVEAGLRRIDEEFSRTLAALPRLDPTLEGALRRGRERLEHELERMRQKVLQAELRKGRVLRAQFDRLLVHLRPLGQPQERVLPFLNYMLKHGTGVLDRLLCSPARGRVVLEV</sequence>
<dbReference type="Proteomes" id="UP000007030">
    <property type="component" value="Chromosome"/>
</dbReference>
<accession>F2NLN7</accession>
<dbReference type="InterPro" id="IPR011199">
    <property type="entry name" value="Bacillithiol_biosynth_BshC"/>
</dbReference>
<feature type="domain" description="Bacillithiol biosynthesis BshC N-terminal Rossmann-like" evidence="3">
    <location>
        <begin position="31"/>
        <end position="354"/>
    </location>
</feature>
<dbReference type="KEGG" id="mhd:Marky_0104"/>
<keyword evidence="6" id="KW-1185">Reference proteome</keyword>
<dbReference type="OrthoDB" id="9765151at2"/>
<comment type="similarity">
    <text evidence="2">Belongs to the BshC family.</text>
</comment>
<dbReference type="EC" id="6.-.-.-" evidence="2"/>
<organism evidence="5 6">
    <name type="scientific">Marinithermus hydrothermalis (strain DSM 14884 / JCM 11576 / T1)</name>
    <dbReference type="NCBI Taxonomy" id="869210"/>
    <lineage>
        <taxon>Bacteria</taxon>
        <taxon>Thermotogati</taxon>
        <taxon>Deinococcota</taxon>
        <taxon>Deinococci</taxon>
        <taxon>Thermales</taxon>
        <taxon>Thermaceae</taxon>
        <taxon>Marinithermus</taxon>
    </lineage>
</organism>
<dbReference type="NCBIfam" id="TIGR03998">
    <property type="entry name" value="thiol_BshC"/>
    <property type="match status" value="1"/>
</dbReference>
<dbReference type="EMBL" id="CP002630">
    <property type="protein sequence ID" value="AEB10867.1"/>
    <property type="molecule type" value="Genomic_DNA"/>
</dbReference>
<proteinExistence type="inferred from homology"/>
<protein>
    <recommendedName>
        <fullName evidence="2">Putative cysteine ligase BshC</fullName>
        <ecNumber evidence="2">6.-.-.-</ecNumber>
    </recommendedName>
</protein>
<feature type="coiled-coil region" evidence="2">
    <location>
        <begin position="389"/>
        <end position="452"/>
    </location>
</feature>
<gene>
    <name evidence="2" type="primary">bshC</name>
    <name evidence="5" type="ordered locus">Marky_0104</name>
</gene>
<dbReference type="Pfam" id="PF10079">
    <property type="entry name" value="Rossmann-like_BshC"/>
    <property type="match status" value="1"/>
</dbReference>
<keyword evidence="1 2" id="KW-0436">Ligase</keyword>
<dbReference type="InterPro" id="IPR055399">
    <property type="entry name" value="CC_BshC"/>
</dbReference>
<dbReference type="STRING" id="869210.Marky_0104"/>
<feature type="domain" description="Bacillithiol biosynthesis BshC C-terminal coiled-coil" evidence="4">
    <location>
        <begin position="358"/>
        <end position="498"/>
    </location>
</feature>
<dbReference type="Pfam" id="PF24850">
    <property type="entry name" value="CC_BshC"/>
    <property type="match status" value="1"/>
</dbReference>
<evidence type="ECO:0000313" key="5">
    <source>
        <dbReference type="EMBL" id="AEB10867.1"/>
    </source>
</evidence>
<dbReference type="eggNOG" id="COG4365">
    <property type="taxonomic scope" value="Bacteria"/>
</dbReference>
<evidence type="ECO:0000259" key="3">
    <source>
        <dbReference type="Pfam" id="PF10079"/>
    </source>
</evidence>
<name>F2NLN7_MARHT</name>
<dbReference type="InterPro" id="IPR055398">
    <property type="entry name" value="Rossmann-like_BshC"/>
</dbReference>
<keyword evidence="2" id="KW-0175">Coiled coil</keyword>
<reference evidence="5 6" key="1">
    <citation type="journal article" date="2012" name="Stand. Genomic Sci.">
        <title>Complete genome sequence of the aerobic, heterotroph Marinithermus hydrothermalis type strain (T1(T)) from a deep-sea hydrothermal vent chimney.</title>
        <authorList>
            <person name="Copeland A."/>
            <person name="Gu W."/>
            <person name="Yasawong M."/>
            <person name="Lapidus A."/>
            <person name="Lucas S."/>
            <person name="Deshpande S."/>
            <person name="Pagani I."/>
            <person name="Tapia R."/>
            <person name="Cheng J.F."/>
            <person name="Goodwin L.A."/>
            <person name="Pitluck S."/>
            <person name="Liolios K."/>
            <person name="Ivanova N."/>
            <person name="Mavromatis K."/>
            <person name="Mikhailova N."/>
            <person name="Pati A."/>
            <person name="Chen A."/>
            <person name="Palaniappan K."/>
            <person name="Land M."/>
            <person name="Pan C."/>
            <person name="Brambilla E.M."/>
            <person name="Rohde M."/>
            <person name="Tindall B.J."/>
            <person name="Sikorski J."/>
            <person name="Goker M."/>
            <person name="Detter J.C."/>
            <person name="Bristow J."/>
            <person name="Eisen J.A."/>
            <person name="Markowitz V."/>
            <person name="Hugenholtz P."/>
            <person name="Kyrpides N.C."/>
            <person name="Klenk H.P."/>
            <person name="Woyke T."/>
        </authorList>
    </citation>
    <scope>NUCLEOTIDE SEQUENCE [LARGE SCALE GENOMIC DNA]</scope>
    <source>
        <strain evidence="6">DSM 14884 / JCM 11576 / T1</strain>
    </source>
</reference>
<dbReference type="RefSeq" id="WP_013702922.1">
    <property type="nucleotide sequence ID" value="NC_015387.1"/>
</dbReference>
<dbReference type="HOGENOM" id="CLU_022249_1_0_0"/>
<dbReference type="AlphaFoldDB" id="F2NLN7"/>
<evidence type="ECO:0000256" key="1">
    <source>
        <dbReference type="ARBA" id="ARBA00022598"/>
    </source>
</evidence>
<dbReference type="GO" id="GO:0016874">
    <property type="term" value="F:ligase activity"/>
    <property type="evidence" value="ECO:0007669"/>
    <property type="project" value="UniProtKB-UniRule"/>
</dbReference>
<dbReference type="HAMAP" id="MF_01867">
    <property type="entry name" value="BshC"/>
    <property type="match status" value="1"/>
</dbReference>
<evidence type="ECO:0000259" key="4">
    <source>
        <dbReference type="Pfam" id="PF24850"/>
    </source>
</evidence>
<evidence type="ECO:0000256" key="2">
    <source>
        <dbReference type="HAMAP-Rule" id="MF_01867"/>
    </source>
</evidence>